<reference evidence="20 21" key="1">
    <citation type="journal article" date="2016" name="Sci. Rep.">
        <title>The Dendrobium catenatum Lindl. genome sequence provides insights into polysaccharide synthase, floral development and adaptive evolution.</title>
        <authorList>
            <person name="Zhang G.Q."/>
            <person name="Xu Q."/>
            <person name="Bian C."/>
            <person name="Tsai W.C."/>
            <person name="Yeh C.M."/>
            <person name="Liu K.W."/>
            <person name="Yoshida K."/>
            <person name="Zhang L.S."/>
            <person name="Chang S.B."/>
            <person name="Chen F."/>
            <person name="Shi Y."/>
            <person name="Su Y.Y."/>
            <person name="Zhang Y.Q."/>
            <person name="Chen L.J."/>
            <person name="Yin Y."/>
            <person name="Lin M."/>
            <person name="Huang H."/>
            <person name="Deng H."/>
            <person name="Wang Z.W."/>
            <person name="Zhu S.L."/>
            <person name="Zhao X."/>
            <person name="Deng C."/>
            <person name="Niu S.C."/>
            <person name="Huang J."/>
            <person name="Wang M."/>
            <person name="Liu G.H."/>
            <person name="Yang H.J."/>
            <person name="Xiao X.J."/>
            <person name="Hsiao Y.Y."/>
            <person name="Wu W.L."/>
            <person name="Chen Y.Y."/>
            <person name="Mitsuda N."/>
            <person name="Ohme-Takagi M."/>
            <person name="Luo Y.B."/>
            <person name="Van de Peer Y."/>
            <person name="Liu Z.J."/>
        </authorList>
    </citation>
    <scope>NUCLEOTIDE SEQUENCE [LARGE SCALE GENOMIC DNA]</scope>
    <source>
        <tissue evidence="20">The whole plant</tissue>
    </source>
</reference>
<dbReference type="InterPro" id="IPR021109">
    <property type="entry name" value="Peptidase_aspartic_dom_sf"/>
</dbReference>
<evidence type="ECO:0000259" key="19">
    <source>
        <dbReference type="PROSITE" id="PS50994"/>
    </source>
</evidence>
<dbReference type="InterPro" id="IPR000953">
    <property type="entry name" value="Chromo/chromo_shadow_dom"/>
</dbReference>
<evidence type="ECO:0000256" key="11">
    <source>
        <dbReference type="ARBA" id="ARBA00022918"/>
    </source>
</evidence>
<evidence type="ECO:0000256" key="4">
    <source>
        <dbReference type="ARBA" id="ARBA00022722"/>
    </source>
</evidence>
<dbReference type="InterPro" id="IPR043128">
    <property type="entry name" value="Rev_trsase/Diguanyl_cyclase"/>
</dbReference>
<organism evidence="20 21">
    <name type="scientific">Dendrobium catenatum</name>
    <dbReference type="NCBI Taxonomy" id="906689"/>
    <lineage>
        <taxon>Eukaryota</taxon>
        <taxon>Viridiplantae</taxon>
        <taxon>Streptophyta</taxon>
        <taxon>Embryophyta</taxon>
        <taxon>Tracheophyta</taxon>
        <taxon>Spermatophyta</taxon>
        <taxon>Magnoliopsida</taxon>
        <taxon>Liliopsida</taxon>
        <taxon>Asparagales</taxon>
        <taxon>Orchidaceae</taxon>
        <taxon>Epidendroideae</taxon>
        <taxon>Malaxideae</taxon>
        <taxon>Dendrobiinae</taxon>
        <taxon>Dendrobium</taxon>
    </lineage>
</organism>
<keyword evidence="11" id="KW-0695">RNA-directed DNA polymerase</keyword>
<evidence type="ECO:0000259" key="18">
    <source>
        <dbReference type="PROSITE" id="PS50878"/>
    </source>
</evidence>
<dbReference type="PANTHER" id="PTHR37984">
    <property type="entry name" value="PROTEIN CBG26694"/>
    <property type="match status" value="1"/>
</dbReference>
<dbReference type="Pfam" id="PF24626">
    <property type="entry name" value="SH3_Tf2-1"/>
    <property type="match status" value="1"/>
</dbReference>
<feature type="domain" description="Chromo" evidence="17">
    <location>
        <begin position="1247"/>
        <end position="1287"/>
    </location>
</feature>
<evidence type="ECO:0000256" key="2">
    <source>
        <dbReference type="ARBA" id="ARBA00022679"/>
    </source>
</evidence>
<dbReference type="FunFam" id="3.30.420.10:FF:000219">
    <property type="entry name" value="Putative retroelement"/>
    <property type="match status" value="1"/>
</dbReference>
<evidence type="ECO:0000256" key="1">
    <source>
        <dbReference type="ARBA" id="ARBA00022670"/>
    </source>
</evidence>
<dbReference type="Gene3D" id="3.10.10.10">
    <property type="entry name" value="HIV Type 1 Reverse Transcriptase, subunit A, domain 1"/>
    <property type="match status" value="1"/>
</dbReference>
<dbReference type="GO" id="GO:0046872">
    <property type="term" value="F:metal ion binding"/>
    <property type="evidence" value="ECO:0007669"/>
    <property type="project" value="UniProtKB-KW"/>
</dbReference>
<evidence type="ECO:0000259" key="17">
    <source>
        <dbReference type="PROSITE" id="PS50013"/>
    </source>
</evidence>
<dbReference type="GO" id="GO:0004190">
    <property type="term" value="F:aspartic-type endopeptidase activity"/>
    <property type="evidence" value="ECO:0007669"/>
    <property type="project" value="UniProtKB-KW"/>
</dbReference>
<feature type="domain" description="Integrase catalytic" evidence="19">
    <location>
        <begin position="943"/>
        <end position="1105"/>
    </location>
</feature>
<dbReference type="Pfam" id="PF17921">
    <property type="entry name" value="Integrase_H2C2"/>
    <property type="match status" value="1"/>
</dbReference>
<dbReference type="InterPro" id="IPR001584">
    <property type="entry name" value="Integrase_cat-core"/>
</dbReference>
<keyword evidence="21" id="KW-1185">Reference proteome</keyword>
<dbReference type="InterPro" id="IPR056924">
    <property type="entry name" value="SH3_Tf2-1"/>
</dbReference>
<evidence type="ECO:0000313" key="20">
    <source>
        <dbReference type="EMBL" id="PKU67907.1"/>
    </source>
</evidence>
<keyword evidence="4" id="KW-0540">Nuclease</keyword>
<evidence type="ECO:0000256" key="6">
    <source>
        <dbReference type="ARBA" id="ARBA00022750"/>
    </source>
</evidence>
<dbReference type="FunFam" id="3.30.70.270:FF:000020">
    <property type="entry name" value="Transposon Tf2-6 polyprotein-like Protein"/>
    <property type="match status" value="1"/>
</dbReference>
<keyword evidence="1" id="KW-0645">Protease</keyword>
<dbReference type="Gene3D" id="3.10.20.370">
    <property type="match status" value="1"/>
</dbReference>
<dbReference type="GO" id="GO:0006508">
    <property type="term" value="P:proteolysis"/>
    <property type="evidence" value="ECO:0007669"/>
    <property type="project" value="UniProtKB-KW"/>
</dbReference>
<dbReference type="FunFam" id="3.10.10.10:FF:000007">
    <property type="entry name" value="Retrovirus-related Pol polyprotein from transposon 17.6-like Protein"/>
    <property type="match status" value="1"/>
</dbReference>
<dbReference type="GO" id="GO:0003964">
    <property type="term" value="F:RNA-directed DNA polymerase activity"/>
    <property type="evidence" value="ECO:0007669"/>
    <property type="project" value="UniProtKB-KW"/>
</dbReference>
<dbReference type="SUPFAM" id="SSF54160">
    <property type="entry name" value="Chromo domain-like"/>
    <property type="match status" value="1"/>
</dbReference>
<dbReference type="InterPro" id="IPR005162">
    <property type="entry name" value="Retrotrans_gag_dom"/>
</dbReference>
<dbReference type="CDD" id="cd00303">
    <property type="entry name" value="retropepsin_like"/>
    <property type="match status" value="1"/>
</dbReference>
<sequence length="1352" mass="154881">MPVFEEGNVDEWIHKVERYFAVNGLMEEERLMAASMCLEGAAFAWFKYMDKWDPVRTWRDFKEAIRERFRGSSPWEISEQFYALTQEGTVEEYRKKFESLVGDMEGLSNSTLGGNFMKGLKPEIRDAVKVMRPRDLREAMELAQLVENESGKEKSGVTRSAGSFKKLTEEEMQEKRAKGLCFRCEEKFVPGHRCKDRALRALTVYIDEAPEEGDDSDEEQSDPQLEVAEVSLNSVMGFTPSHTMKVKGKIHGREVVVLIDSGATHNFISTQVAEELGIEPTETGSYGVMMGTGKIESSTGICKGVEMSLQEIRVVEDFLPLKLGSTDVILGMKWLQTLGETKVNWGTMVMELMVEGKRVKLRGSVQPFLQEFEDVFQPPVGLPPDREREHQIILKEGVSPISVRPYRYPQVQKDEIEKLVGEMLEGGIIQPSVSPFSSPVLLVKKKDGSWRFCVDYRALNKETVPDKFPIPVIDELMDELHGAALFTKIDLKSGYHQIRMRKEDVQKTAFRTHEGHYEFLVMPFGLTNAPATFQALMNRIFKPHLRRFVLVFFDDILIYSRTEEEHLEHLRVVLGVLREHQLKANFKKCDFAQAQVEYLGHVISQEGVAADQSKIEAMLAWPQPKTLKGLRGFLGLTGYYRRFVRGYSTIAGPLTELLKKDNFVWGEAASEAFEKLKKAMTTVPVLALPDFNQVFVLETDASGYGLGAVLMQNHRAIAYFSQILSSRARLKSVYERELMAIVLAIQKWRPYLLGRHFIVRTDQRSLKYLLEQRMVTEEHQRWLSKLLGYDFEIHYRPGLENKAADALSRCMEEFQGMAVSVPVLIDWGAIKEESIQNEELRRIKEEVLSDENSHPGYSVVGERLYYQGRSVIPRSSIHIPQLLQEFHGSAIGGHSGVQKTYSRIAAELYWKGMRKDIEEMVAKCDTCQRNKHMTMAPGGLLQPLALPEKVWEEITMDFIDGLPKSEGYTVIFVVVDRLSKYAHFIPLRHPYTAVSVATAFVREIVRLHGVPESIVSDRDKVFLSHFWRELFRMQGTVLKRSTAYHPQTDGQTEVVNRSLETYLRCFVSETPKQWAKWLAWAEYWYNTSYHSATKMTPFKVLYGRDPPHLVHYSHRSTPVSAVDQHLKERDQVLDELKRHLLRAQQIMKKQADSKRRDIQFGVGDKVYLKLRPYRQRTIAQRRNEKLAARYFGPFEVEEKIGEVAYRLRLPPTARIHPVFHVSQLRKVVGEHAVSPELPSTLREDMEVTLEPLAVEGVRINEKGEKEVKIRWSGLPDYEATWEPLERIAVQFPAFHLEDKVVLWEGGNVMPVQLGPALPGPAQPVQFYRRRTQGRAEERGSQGVGSTCNSNMG</sequence>
<dbReference type="FunFam" id="1.10.340.70:FF:000001">
    <property type="entry name" value="Retrovirus-related Pol polyprotein from transposon gypsy-like Protein"/>
    <property type="match status" value="1"/>
</dbReference>
<dbReference type="PROSITE" id="PS50013">
    <property type="entry name" value="CHROMO_2"/>
    <property type="match status" value="1"/>
</dbReference>
<evidence type="ECO:0000256" key="12">
    <source>
        <dbReference type="ARBA" id="ARBA00022932"/>
    </source>
</evidence>
<dbReference type="GO" id="GO:0006310">
    <property type="term" value="P:DNA recombination"/>
    <property type="evidence" value="ECO:0007669"/>
    <property type="project" value="UniProtKB-KW"/>
</dbReference>
<name>A0A2I0VWY1_9ASPA</name>
<dbReference type="InterPro" id="IPR016197">
    <property type="entry name" value="Chromo-like_dom_sf"/>
</dbReference>
<keyword evidence="5" id="KW-0479">Metal-binding</keyword>
<dbReference type="InterPro" id="IPR041588">
    <property type="entry name" value="Integrase_H2C2"/>
</dbReference>
<keyword evidence="9" id="KW-0460">Magnesium</keyword>
<keyword evidence="10" id="KW-0229">DNA integration</keyword>
<dbReference type="GO" id="GO:0003677">
    <property type="term" value="F:DNA binding"/>
    <property type="evidence" value="ECO:0007669"/>
    <property type="project" value="UniProtKB-KW"/>
</dbReference>
<evidence type="ECO:0000256" key="14">
    <source>
        <dbReference type="ARBA" id="ARBA00023172"/>
    </source>
</evidence>
<dbReference type="InterPro" id="IPR041577">
    <property type="entry name" value="RT_RNaseH_2"/>
</dbReference>
<dbReference type="InterPro" id="IPR043502">
    <property type="entry name" value="DNA/RNA_pol_sf"/>
</dbReference>
<evidence type="ECO:0000256" key="13">
    <source>
        <dbReference type="ARBA" id="ARBA00023125"/>
    </source>
</evidence>
<dbReference type="GO" id="GO:0004519">
    <property type="term" value="F:endonuclease activity"/>
    <property type="evidence" value="ECO:0007669"/>
    <property type="project" value="UniProtKB-KW"/>
</dbReference>
<dbReference type="SUPFAM" id="SSF50630">
    <property type="entry name" value="Acid proteases"/>
    <property type="match status" value="1"/>
</dbReference>
<dbReference type="PROSITE" id="PS50994">
    <property type="entry name" value="INTEGRASE"/>
    <property type="match status" value="1"/>
</dbReference>
<gene>
    <name evidence="20" type="ORF">MA16_Dca006942</name>
</gene>
<dbReference type="InterPro" id="IPR000477">
    <property type="entry name" value="RT_dom"/>
</dbReference>
<dbReference type="SUPFAM" id="SSF53098">
    <property type="entry name" value="Ribonuclease H-like"/>
    <property type="match status" value="1"/>
</dbReference>
<reference evidence="20 21" key="2">
    <citation type="journal article" date="2017" name="Nature">
        <title>The Apostasia genome and the evolution of orchids.</title>
        <authorList>
            <person name="Zhang G.Q."/>
            <person name="Liu K.W."/>
            <person name="Li Z."/>
            <person name="Lohaus R."/>
            <person name="Hsiao Y.Y."/>
            <person name="Niu S.C."/>
            <person name="Wang J.Y."/>
            <person name="Lin Y.C."/>
            <person name="Xu Q."/>
            <person name="Chen L.J."/>
            <person name="Yoshida K."/>
            <person name="Fujiwara S."/>
            <person name="Wang Z.W."/>
            <person name="Zhang Y.Q."/>
            <person name="Mitsuda N."/>
            <person name="Wang M."/>
            <person name="Liu G.H."/>
            <person name="Pecoraro L."/>
            <person name="Huang H.X."/>
            <person name="Xiao X.J."/>
            <person name="Lin M."/>
            <person name="Wu X.Y."/>
            <person name="Wu W.L."/>
            <person name="Chen Y.Y."/>
            <person name="Chang S.B."/>
            <person name="Sakamoto S."/>
            <person name="Ohme-Takagi M."/>
            <person name="Yagi M."/>
            <person name="Zeng S.J."/>
            <person name="Shen C.Y."/>
            <person name="Yeh C.M."/>
            <person name="Luo Y.B."/>
            <person name="Tsai W.C."/>
            <person name="Van de Peer Y."/>
            <person name="Liu Z.J."/>
        </authorList>
    </citation>
    <scope>NUCLEOTIDE SEQUENCE [LARGE SCALE GENOMIC DNA]</scope>
    <source>
        <tissue evidence="20">The whole plant</tissue>
    </source>
</reference>
<dbReference type="Gene3D" id="2.40.50.40">
    <property type="match status" value="1"/>
</dbReference>
<dbReference type="Pfam" id="PF08284">
    <property type="entry name" value="RVP_2"/>
    <property type="match status" value="1"/>
</dbReference>
<keyword evidence="6" id="KW-0064">Aspartyl protease</keyword>
<keyword evidence="14" id="KW-0233">DNA recombination</keyword>
<dbReference type="Pfam" id="PF00385">
    <property type="entry name" value="Chromo"/>
    <property type="match status" value="1"/>
</dbReference>
<dbReference type="InterPro" id="IPR023780">
    <property type="entry name" value="Chromo_domain"/>
</dbReference>
<keyword evidence="8" id="KW-0378">Hydrolase</keyword>
<keyword evidence="2" id="KW-0808">Transferase</keyword>
<evidence type="ECO:0000256" key="10">
    <source>
        <dbReference type="ARBA" id="ARBA00022908"/>
    </source>
</evidence>
<accession>A0A2I0VWY1</accession>
<keyword evidence="13" id="KW-0238">DNA-binding</keyword>
<feature type="region of interest" description="Disordered" evidence="16">
    <location>
        <begin position="1330"/>
        <end position="1352"/>
    </location>
</feature>
<feature type="compositionally biased region" description="Polar residues" evidence="16">
    <location>
        <begin position="1343"/>
        <end position="1352"/>
    </location>
</feature>
<dbReference type="Gene3D" id="3.30.420.10">
    <property type="entry name" value="Ribonuclease H-like superfamily/Ribonuclease H"/>
    <property type="match status" value="1"/>
</dbReference>
<dbReference type="InterPro" id="IPR012337">
    <property type="entry name" value="RNaseH-like_sf"/>
</dbReference>
<keyword evidence="3" id="KW-0548">Nucleotidyltransferase</keyword>
<dbReference type="SUPFAM" id="SSF56672">
    <property type="entry name" value="DNA/RNA polymerases"/>
    <property type="match status" value="1"/>
</dbReference>
<dbReference type="Gene3D" id="2.40.70.10">
    <property type="entry name" value="Acid Proteases"/>
    <property type="match status" value="1"/>
</dbReference>
<keyword evidence="12" id="KW-0239">DNA-directed DNA polymerase</keyword>
<dbReference type="PANTHER" id="PTHR37984:SF5">
    <property type="entry name" value="PROTEIN NYNRIN-LIKE"/>
    <property type="match status" value="1"/>
</dbReference>
<proteinExistence type="predicted"/>
<evidence type="ECO:0000256" key="16">
    <source>
        <dbReference type="SAM" id="MobiDB-lite"/>
    </source>
</evidence>
<dbReference type="CDD" id="cd01647">
    <property type="entry name" value="RT_LTR"/>
    <property type="match status" value="1"/>
</dbReference>
<dbReference type="Gene3D" id="3.30.70.270">
    <property type="match status" value="2"/>
</dbReference>
<keyword evidence="15" id="KW-0511">Multifunctional enzyme</keyword>
<evidence type="ECO:0000256" key="8">
    <source>
        <dbReference type="ARBA" id="ARBA00022801"/>
    </source>
</evidence>
<evidence type="ECO:0000256" key="5">
    <source>
        <dbReference type="ARBA" id="ARBA00022723"/>
    </source>
</evidence>
<evidence type="ECO:0000256" key="15">
    <source>
        <dbReference type="ARBA" id="ARBA00023268"/>
    </source>
</evidence>
<keyword evidence="7" id="KW-0255">Endonuclease</keyword>
<dbReference type="GO" id="GO:0015074">
    <property type="term" value="P:DNA integration"/>
    <property type="evidence" value="ECO:0007669"/>
    <property type="project" value="UniProtKB-KW"/>
</dbReference>
<feature type="domain" description="Reverse transcriptase" evidence="18">
    <location>
        <begin position="424"/>
        <end position="603"/>
    </location>
</feature>
<dbReference type="GO" id="GO:0003887">
    <property type="term" value="F:DNA-directed DNA polymerase activity"/>
    <property type="evidence" value="ECO:0007669"/>
    <property type="project" value="UniProtKB-KW"/>
</dbReference>
<dbReference type="FunFam" id="3.10.20.370:FF:000001">
    <property type="entry name" value="Retrovirus-related Pol polyprotein from transposon 17.6-like protein"/>
    <property type="match status" value="1"/>
</dbReference>
<dbReference type="CDD" id="cd09274">
    <property type="entry name" value="RNase_HI_RT_Ty3"/>
    <property type="match status" value="1"/>
</dbReference>
<dbReference type="Pfam" id="PF03732">
    <property type="entry name" value="Retrotrans_gag"/>
    <property type="match status" value="1"/>
</dbReference>
<dbReference type="Proteomes" id="UP000233837">
    <property type="component" value="Unassembled WGS sequence"/>
</dbReference>
<dbReference type="PROSITE" id="PS50878">
    <property type="entry name" value="RT_POL"/>
    <property type="match status" value="1"/>
</dbReference>
<dbReference type="Pfam" id="PF17919">
    <property type="entry name" value="RT_RNaseH_2"/>
    <property type="match status" value="1"/>
</dbReference>
<evidence type="ECO:0000256" key="3">
    <source>
        <dbReference type="ARBA" id="ARBA00022695"/>
    </source>
</evidence>
<evidence type="ECO:0000313" key="21">
    <source>
        <dbReference type="Proteomes" id="UP000233837"/>
    </source>
</evidence>
<protein>
    <submittedName>
        <fullName evidence="20">Putative mitochondrial protein</fullName>
    </submittedName>
</protein>
<dbReference type="SMART" id="SM00298">
    <property type="entry name" value="CHROMO"/>
    <property type="match status" value="1"/>
</dbReference>
<dbReference type="Gene3D" id="1.10.340.70">
    <property type="match status" value="1"/>
</dbReference>
<evidence type="ECO:0000256" key="9">
    <source>
        <dbReference type="ARBA" id="ARBA00022842"/>
    </source>
</evidence>
<dbReference type="EMBL" id="KZ503159">
    <property type="protein sequence ID" value="PKU67907.1"/>
    <property type="molecule type" value="Genomic_DNA"/>
</dbReference>
<dbReference type="Pfam" id="PF00078">
    <property type="entry name" value="RVT_1"/>
    <property type="match status" value="1"/>
</dbReference>
<dbReference type="InterPro" id="IPR036397">
    <property type="entry name" value="RNaseH_sf"/>
</dbReference>
<evidence type="ECO:0000256" key="7">
    <source>
        <dbReference type="ARBA" id="ARBA00022759"/>
    </source>
</evidence>
<dbReference type="InterPro" id="IPR050951">
    <property type="entry name" value="Retrovirus_Pol_polyprotein"/>
</dbReference>